<keyword evidence="1" id="KW-1133">Transmembrane helix</keyword>
<name>A0ABW6C0F0_9BACT</name>
<keyword evidence="1" id="KW-0812">Transmembrane</keyword>
<gene>
    <name evidence="2" type="ORF">ACFS7Z_17395</name>
</gene>
<organism evidence="2 3">
    <name type="scientific">Pontibacter toksunensis</name>
    <dbReference type="NCBI Taxonomy" id="1332631"/>
    <lineage>
        <taxon>Bacteria</taxon>
        <taxon>Pseudomonadati</taxon>
        <taxon>Bacteroidota</taxon>
        <taxon>Cytophagia</taxon>
        <taxon>Cytophagales</taxon>
        <taxon>Hymenobacteraceae</taxon>
        <taxon>Pontibacter</taxon>
    </lineage>
</organism>
<feature type="transmembrane region" description="Helical" evidence="1">
    <location>
        <begin position="87"/>
        <end position="107"/>
    </location>
</feature>
<feature type="transmembrane region" description="Helical" evidence="1">
    <location>
        <begin position="144"/>
        <end position="164"/>
    </location>
</feature>
<dbReference type="Pfam" id="PF04307">
    <property type="entry name" value="YdjM"/>
    <property type="match status" value="1"/>
</dbReference>
<feature type="transmembrane region" description="Helical" evidence="1">
    <location>
        <begin position="20"/>
        <end position="41"/>
    </location>
</feature>
<keyword evidence="1" id="KW-0472">Membrane</keyword>
<proteinExistence type="predicted"/>
<dbReference type="RefSeq" id="WP_377487307.1">
    <property type="nucleotide sequence ID" value="NZ_JBHUOX010000014.1"/>
</dbReference>
<dbReference type="Proteomes" id="UP001597641">
    <property type="component" value="Unassembled WGS sequence"/>
</dbReference>
<dbReference type="GO" id="GO:0016787">
    <property type="term" value="F:hydrolase activity"/>
    <property type="evidence" value="ECO:0007669"/>
    <property type="project" value="UniProtKB-KW"/>
</dbReference>
<keyword evidence="3" id="KW-1185">Reference proteome</keyword>
<sequence>MPPSTPLRASLCHTFTNYPFSHSLLFVLGWGFLFALVYWLFRKDIKTSVVLGLLVVSHWLLDLIVHVPDLPLYPGSSLLLGFGLWNSIAGTLLLEGLLFLLGVWLYLRTTWAEAKTGLYSLWALIIFLVLVHGANLFGPPPHSMSAVAWAGQLQWLFVGWAYWADRNRTSSAFRPNTLAG</sequence>
<dbReference type="InterPro" id="IPR007404">
    <property type="entry name" value="YdjM-like"/>
</dbReference>
<evidence type="ECO:0000256" key="1">
    <source>
        <dbReference type="SAM" id="Phobius"/>
    </source>
</evidence>
<feature type="transmembrane region" description="Helical" evidence="1">
    <location>
        <begin position="119"/>
        <end position="138"/>
    </location>
</feature>
<evidence type="ECO:0000313" key="2">
    <source>
        <dbReference type="EMBL" id="MFD3002149.1"/>
    </source>
</evidence>
<evidence type="ECO:0000313" key="3">
    <source>
        <dbReference type="Proteomes" id="UP001597641"/>
    </source>
</evidence>
<keyword evidence="2" id="KW-0378">Hydrolase</keyword>
<accession>A0ABW6C0F0</accession>
<dbReference type="EMBL" id="JBHUOX010000014">
    <property type="protein sequence ID" value="MFD3002149.1"/>
    <property type="molecule type" value="Genomic_DNA"/>
</dbReference>
<comment type="caution">
    <text evidence="2">The sequence shown here is derived from an EMBL/GenBank/DDBJ whole genome shotgun (WGS) entry which is preliminary data.</text>
</comment>
<feature type="transmembrane region" description="Helical" evidence="1">
    <location>
        <begin position="48"/>
        <end position="67"/>
    </location>
</feature>
<reference evidence="3" key="1">
    <citation type="journal article" date="2019" name="Int. J. Syst. Evol. Microbiol.">
        <title>The Global Catalogue of Microorganisms (GCM) 10K type strain sequencing project: providing services to taxonomists for standard genome sequencing and annotation.</title>
        <authorList>
            <consortium name="The Broad Institute Genomics Platform"/>
            <consortium name="The Broad Institute Genome Sequencing Center for Infectious Disease"/>
            <person name="Wu L."/>
            <person name="Ma J."/>
        </authorList>
    </citation>
    <scope>NUCLEOTIDE SEQUENCE [LARGE SCALE GENOMIC DNA]</scope>
    <source>
        <strain evidence="3">KCTC 23984</strain>
    </source>
</reference>
<protein>
    <submittedName>
        <fullName evidence="2">Metal-dependent hydrolase</fullName>
    </submittedName>
</protein>